<name>A0A3L4BNK4_ECOLX</name>
<accession>A0A3L4BNK4</accession>
<dbReference type="CDD" id="cd21173">
    <property type="entry name" value="NucC-like"/>
    <property type="match status" value="1"/>
</dbReference>
<dbReference type="EMBL" id="AAAGZE010000062">
    <property type="protein sequence ID" value="EAC1534235.1"/>
    <property type="molecule type" value="Genomic_DNA"/>
</dbReference>
<dbReference type="InterPro" id="IPR046537">
    <property type="entry name" value="DUF6602"/>
</dbReference>
<sequence length="457" mass="52562">MSENERKRKRQTSAQKKERADFAEKEARTKEWISNQASRANKLRSQDKEFHGLEREFMYLQNKMLKDFEISKDIKHPRDVGTVREELLRAFFIDNKLLPLSYAISKSSVRVASTTGHISNEIDILFYDALNAFTLMQRQDIYEVLPVEYCYGAIQVKSKLTKKELGSAFKNIASFKKLKRIVSNQGIIVHSGTKIQKDGFGVIFAYDTDMEWSDIVSELEKHAQSYDKSLLPNAVFILSKGFFLYGDERFGSVYNSDMKNFGDIVVYGNPDYQGCCLYQLYDIVFNLLNSTKTKNVLPNQYFRLPLTAGDYSYEYNLGYFAEYGHCEAHGDFARTYTPEKLERLISWCQTAELINWVKATDIAYGNAGDNYEAYERHSGDVIIYNPEHLPLSDILVSDRKIIVEGKEMLTKALAYDAIKCGGMNILIPYYYQITEDLVQSCPKCKKNALNKNSTDKN</sequence>
<evidence type="ECO:0000256" key="1">
    <source>
        <dbReference type="SAM" id="MobiDB-lite"/>
    </source>
</evidence>
<reference evidence="3 4" key="1">
    <citation type="submission" date="2018-10" db="EMBL/GenBank/DDBJ databases">
        <authorList>
            <consortium name="NARMS: The National Antimicrobial Resistance Monitoring System"/>
        </authorList>
    </citation>
    <scope>NUCLEOTIDE SEQUENCE [LARGE SCALE GENOMIC DNA]</scope>
    <source>
        <strain evidence="3 4">CVM N17EC1330</strain>
    </source>
</reference>
<dbReference type="RefSeq" id="WP_001524928.1">
    <property type="nucleotide sequence ID" value="NZ_BFIE01000044.1"/>
</dbReference>
<evidence type="ECO:0000313" key="3">
    <source>
        <dbReference type="EMBL" id="EAC1534235.1"/>
    </source>
</evidence>
<comment type="caution">
    <text evidence="3">The sequence shown here is derived from an EMBL/GenBank/DDBJ whole genome shotgun (WGS) entry which is preliminary data.</text>
</comment>
<evidence type="ECO:0000313" key="4">
    <source>
        <dbReference type="Proteomes" id="UP000382540"/>
    </source>
</evidence>
<dbReference type="Proteomes" id="UP000382540">
    <property type="component" value="Unassembled WGS sequence"/>
</dbReference>
<evidence type="ECO:0000259" key="2">
    <source>
        <dbReference type="Pfam" id="PF20247"/>
    </source>
</evidence>
<organism evidence="3 4">
    <name type="scientific">Escherichia coli</name>
    <dbReference type="NCBI Taxonomy" id="562"/>
    <lineage>
        <taxon>Bacteria</taxon>
        <taxon>Pseudomonadati</taxon>
        <taxon>Pseudomonadota</taxon>
        <taxon>Gammaproteobacteria</taxon>
        <taxon>Enterobacterales</taxon>
        <taxon>Enterobacteriaceae</taxon>
        <taxon>Escherichia</taxon>
    </lineage>
</organism>
<feature type="compositionally biased region" description="Basic and acidic residues" evidence="1">
    <location>
        <begin position="15"/>
        <end position="28"/>
    </location>
</feature>
<feature type="region of interest" description="Disordered" evidence="1">
    <location>
        <begin position="1"/>
        <end position="28"/>
    </location>
</feature>
<gene>
    <name evidence="3" type="ORF">D9J61_19700</name>
</gene>
<proteinExistence type="predicted"/>
<feature type="domain" description="DUF6602" evidence="2">
    <location>
        <begin position="69"/>
        <end position="178"/>
    </location>
</feature>
<dbReference type="AlphaFoldDB" id="A0A3L4BNK4"/>
<protein>
    <recommendedName>
        <fullName evidence="2">DUF6602 domain-containing protein</fullName>
    </recommendedName>
</protein>
<dbReference type="Pfam" id="PF20247">
    <property type="entry name" value="DUF6602"/>
    <property type="match status" value="1"/>
</dbReference>